<evidence type="ECO:0000256" key="5">
    <source>
        <dbReference type="ARBA" id="ARBA00022553"/>
    </source>
</evidence>
<dbReference type="PANTHER" id="PTHR43743">
    <property type="entry name" value="POTASSIUM-TRANSPORTING ATPASE ATP-BINDING SUBUNIT"/>
    <property type="match status" value="1"/>
</dbReference>
<dbReference type="SFLD" id="SFLDS00003">
    <property type="entry name" value="Haloacid_Dehalogenase"/>
    <property type="match status" value="1"/>
</dbReference>
<keyword evidence="8 16" id="KW-0547">Nucleotide-binding</keyword>
<dbReference type="InterPro" id="IPR023214">
    <property type="entry name" value="HAD_sf"/>
</dbReference>
<dbReference type="PRINTS" id="PR00119">
    <property type="entry name" value="CATATPASE"/>
</dbReference>
<comment type="similarity">
    <text evidence="16">Belongs to the cation transport ATPase (P-type) (TC 3.A.3) family. Type IA subfamily.</text>
</comment>
<evidence type="ECO:0000256" key="3">
    <source>
        <dbReference type="ARBA" id="ARBA00022475"/>
    </source>
</evidence>
<dbReference type="SFLD" id="SFLDF00027">
    <property type="entry name" value="p-type_atpase"/>
    <property type="match status" value="1"/>
</dbReference>
<evidence type="ECO:0000256" key="14">
    <source>
        <dbReference type="ARBA" id="ARBA00023065"/>
    </source>
</evidence>
<keyword evidence="13 16" id="KW-1133">Transmembrane helix</keyword>
<evidence type="ECO:0000256" key="13">
    <source>
        <dbReference type="ARBA" id="ARBA00022989"/>
    </source>
</evidence>
<evidence type="ECO:0000256" key="8">
    <source>
        <dbReference type="ARBA" id="ARBA00022741"/>
    </source>
</evidence>
<evidence type="ECO:0000256" key="15">
    <source>
        <dbReference type="ARBA" id="ARBA00023136"/>
    </source>
</evidence>
<evidence type="ECO:0000313" key="19">
    <source>
        <dbReference type="Proteomes" id="UP001187868"/>
    </source>
</evidence>
<keyword evidence="12 16" id="KW-1278">Translocase</keyword>
<feature type="binding site" evidence="16">
    <location>
        <position position="524"/>
    </location>
    <ligand>
        <name>Mg(2+)</name>
        <dbReference type="ChEBI" id="CHEBI:18420"/>
    </ligand>
</feature>
<evidence type="ECO:0000256" key="11">
    <source>
        <dbReference type="ARBA" id="ARBA00022958"/>
    </source>
</evidence>
<feature type="binding site" evidence="16">
    <location>
        <position position="401"/>
    </location>
    <ligand>
        <name>ATP</name>
        <dbReference type="ChEBI" id="CHEBI:30616"/>
    </ligand>
</feature>
<dbReference type="Proteomes" id="UP001187868">
    <property type="component" value="Unassembled WGS sequence"/>
</dbReference>
<dbReference type="Gene3D" id="3.40.50.1000">
    <property type="entry name" value="HAD superfamily/HAD-like"/>
    <property type="match status" value="1"/>
</dbReference>
<feature type="transmembrane region" description="Helical" evidence="16">
    <location>
        <begin position="37"/>
        <end position="56"/>
    </location>
</feature>
<feature type="transmembrane region" description="Helical" evidence="16">
    <location>
        <begin position="219"/>
        <end position="244"/>
    </location>
</feature>
<dbReference type="InterPro" id="IPR018303">
    <property type="entry name" value="ATPase_P-typ_P_site"/>
</dbReference>
<dbReference type="PROSITE" id="PS00154">
    <property type="entry name" value="ATPASE_E1_E2"/>
    <property type="match status" value="1"/>
</dbReference>
<dbReference type="Pfam" id="PF00122">
    <property type="entry name" value="E1-E2_ATPase"/>
    <property type="match status" value="1"/>
</dbReference>
<keyword evidence="11 16" id="KW-0630">Potassium</keyword>
<feature type="transmembrane region" description="Helical" evidence="16">
    <location>
        <begin position="256"/>
        <end position="280"/>
    </location>
</feature>
<keyword evidence="15 16" id="KW-0472">Membrane</keyword>
<feature type="domain" description="P-type ATPase A" evidence="17">
    <location>
        <begin position="113"/>
        <end position="208"/>
    </location>
</feature>
<keyword evidence="3 16" id="KW-1003">Cell membrane</keyword>
<dbReference type="HAMAP" id="MF_00285">
    <property type="entry name" value="KdpB"/>
    <property type="match status" value="1"/>
</dbReference>
<keyword evidence="4 16" id="KW-0633">Potassium transport</keyword>
<dbReference type="Gene3D" id="3.40.1110.10">
    <property type="entry name" value="Calcium-transporting ATPase, cytoplasmic domain N"/>
    <property type="match status" value="1"/>
</dbReference>
<feature type="binding site" evidence="16">
    <location>
        <position position="350"/>
    </location>
    <ligand>
        <name>ATP</name>
        <dbReference type="ChEBI" id="CHEBI:30616"/>
    </ligand>
</feature>
<evidence type="ECO:0000313" key="18">
    <source>
        <dbReference type="EMBL" id="MDV7041347.1"/>
    </source>
</evidence>
<keyword evidence="7 16" id="KW-0479">Metal-binding</keyword>
<evidence type="ECO:0000259" key="17">
    <source>
        <dbReference type="Pfam" id="PF00122"/>
    </source>
</evidence>
<evidence type="ECO:0000256" key="6">
    <source>
        <dbReference type="ARBA" id="ARBA00022692"/>
    </source>
</evidence>
<accession>A0ABU4ECM0</accession>
<comment type="subcellular location">
    <subcellularLocation>
        <location evidence="16">Cell membrane</location>
        <topology evidence="16">Multi-pass membrane protein</topology>
    </subcellularLocation>
    <subcellularLocation>
        <location evidence="1">Membrane</location>
    </subcellularLocation>
</comment>
<sequence>MIRKQQTLFDSALLRNALVDSVKKLDPRVQWRNPVMFVVYIGSLLTAGIWLAIVSGQTTGSAGFTGAVSLWLWVTVLFANVAEALAEGRSKAQAETLKGVKKTSWANKLASPHHDAASQKVPADSLRKGDVVLVSAGEMIPCDGEVLEGGASVDESAITGESAPVIRESGGDFASVTGGTRVLSDWLVIQCTVNPGETFIDRMIAMVESAKRRKTPNEVALTILLVELTIIFLLVVATLSPFSWFSVTANNSGSVISITVLVALLVCLIPTTIGGLLSAIGIAGMSRMLGANVIATSGRAVEAAGDIDVLLLDKTGTITLGNRQASAFLPAPGVSEQALADAAQLASLADETPEGRSIVVLAKQRFGLRERALRDLDATFVPFSAQTRMSGVNIQERTIRKGAVDALRRYIDANQGQFPAEVEDAVASVARQGGTPLVVAEGKRVLGVVALKDIVKGGIKERFAELRSMGIKTVMITGDNPLTAAAIAAEAGVDDFLSEATPEAKLALIRQYQAEGRMVAMTGDGTNDAPALAQADVAVAMNSGTQAAKEAGNMVDLDSNPTKLIEVVHIGKQMLMTRGSLTTFSIANDVAKYFAIIPAAFAATYPQLNALNVMQLHSPASAMLSAVIFNALIIVFLIPLALKGISYKPMSAAALLSRNLWIYGLGGLLVPFVGIKLIDLLLTVAGLA</sequence>
<dbReference type="InterPro" id="IPR023299">
    <property type="entry name" value="ATPase_P-typ_cyto_dom_N"/>
</dbReference>
<reference evidence="18 19" key="1">
    <citation type="submission" date="2023-10" db="EMBL/GenBank/DDBJ databases">
        <title>Clonality and diversity in the soft rot Dickeya solani phytopathogen.</title>
        <authorList>
            <person name="Pedron J."/>
            <person name="Van Gijisegem F."/>
            <person name="Portier P."/>
            <person name="Taghouti G."/>
        </authorList>
    </citation>
    <scope>NUCLEOTIDE SEQUENCE [LARGE SCALE GENOMIC DNA]</scope>
    <source>
        <strain evidence="18 19">FVG2-MFV017-A9</strain>
    </source>
</reference>
<feature type="transmembrane region" description="Helical" evidence="16">
    <location>
        <begin position="62"/>
        <end position="82"/>
    </location>
</feature>
<feature type="binding site" evidence="16">
    <location>
        <position position="354"/>
    </location>
    <ligand>
        <name>ATP</name>
        <dbReference type="ChEBI" id="CHEBI:30616"/>
    </ligand>
</feature>
<comment type="catalytic activity">
    <reaction evidence="16">
        <text>K(+)(out) + ATP + H2O = K(+)(in) + ADP + phosphate + H(+)</text>
        <dbReference type="Rhea" id="RHEA:16777"/>
        <dbReference type="ChEBI" id="CHEBI:15377"/>
        <dbReference type="ChEBI" id="CHEBI:15378"/>
        <dbReference type="ChEBI" id="CHEBI:29103"/>
        <dbReference type="ChEBI" id="CHEBI:30616"/>
        <dbReference type="ChEBI" id="CHEBI:43474"/>
        <dbReference type="ChEBI" id="CHEBI:456216"/>
        <dbReference type="EC" id="7.2.2.6"/>
    </reaction>
</comment>
<dbReference type="SUPFAM" id="SSF56784">
    <property type="entry name" value="HAD-like"/>
    <property type="match status" value="1"/>
</dbReference>
<dbReference type="CDD" id="cd02078">
    <property type="entry name" value="P-type_ATPase_K"/>
    <property type="match status" value="1"/>
</dbReference>
<protein>
    <recommendedName>
        <fullName evidence="16">Potassium-transporting ATPase ATP-binding subunit</fullName>
        <ecNumber evidence="16">7.2.2.6</ecNumber>
    </recommendedName>
    <alternativeName>
        <fullName evidence="16">ATP phosphohydrolase [potassium-transporting] B chain</fullName>
    </alternativeName>
    <alternativeName>
        <fullName evidence="16">Potassium-binding and translocating subunit B</fullName>
    </alternativeName>
    <alternativeName>
        <fullName evidence="16">Potassium-translocating ATPase B chain</fullName>
    </alternativeName>
</protein>
<feature type="binding site" evidence="16">
    <location>
        <position position="528"/>
    </location>
    <ligand>
        <name>Mg(2+)</name>
        <dbReference type="ChEBI" id="CHEBI:18420"/>
    </ligand>
</feature>
<comment type="subunit">
    <text evidence="16">The system is composed of three essential subunits: KdpA, KdpB and KdpC.</text>
</comment>
<dbReference type="InterPro" id="IPR044492">
    <property type="entry name" value="P_typ_ATPase_HD_dom"/>
</dbReference>
<feature type="transmembrane region" description="Helical" evidence="16">
    <location>
        <begin position="590"/>
        <end position="608"/>
    </location>
</feature>
<dbReference type="InterPro" id="IPR006391">
    <property type="entry name" value="P-type_ATPase_bsu_IA"/>
</dbReference>
<keyword evidence="14 16" id="KW-0406">Ion transport</keyword>
<keyword evidence="10 16" id="KW-0460">Magnesium</keyword>
<dbReference type="SUPFAM" id="SSF81665">
    <property type="entry name" value="Calcium ATPase, transmembrane domain M"/>
    <property type="match status" value="1"/>
</dbReference>
<dbReference type="EC" id="7.2.2.6" evidence="16"/>
<evidence type="ECO:0000256" key="2">
    <source>
        <dbReference type="ARBA" id="ARBA00022448"/>
    </source>
</evidence>
<keyword evidence="6 16" id="KW-0812">Transmembrane</keyword>
<dbReference type="InterPro" id="IPR036412">
    <property type="entry name" value="HAD-like_sf"/>
</dbReference>
<keyword evidence="2 16" id="KW-0813">Transport</keyword>
<feature type="binding site" evidence="16">
    <location>
        <begin position="383"/>
        <end position="390"/>
    </location>
    <ligand>
        <name>ATP</name>
        <dbReference type="ChEBI" id="CHEBI:30616"/>
    </ligand>
</feature>
<feature type="active site" description="4-aspartylphosphate intermediate" evidence="16">
    <location>
        <position position="313"/>
    </location>
</feature>
<evidence type="ECO:0000256" key="16">
    <source>
        <dbReference type="HAMAP-Rule" id="MF_00285"/>
    </source>
</evidence>
<dbReference type="InterPro" id="IPR008250">
    <property type="entry name" value="ATPase_P-typ_transduc_dom_A_sf"/>
</dbReference>
<evidence type="ECO:0000256" key="7">
    <source>
        <dbReference type="ARBA" id="ARBA00022723"/>
    </source>
</evidence>
<dbReference type="NCBIfam" id="TIGR01494">
    <property type="entry name" value="ATPase_P-type"/>
    <property type="match status" value="2"/>
</dbReference>
<evidence type="ECO:0000256" key="12">
    <source>
        <dbReference type="ARBA" id="ARBA00022967"/>
    </source>
</evidence>
<evidence type="ECO:0000256" key="1">
    <source>
        <dbReference type="ARBA" id="ARBA00004370"/>
    </source>
</evidence>
<gene>
    <name evidence="16 18" type="primary">kdpB</name>
    <name evidence="18" type="ORF">RUJ08_04340</name>
</gene>
<dbReference type="SUPFAM" id="SSF81653">
    <property type="entry name" value="Calcium ATPase, transduction domain A"/>
    <property type="match status" value="1"/>
</dbReference>
<organism evidence="18 19">
    <name type="scientific">Dickeya solani</name>
    <dbReference type="NCBI Taxonomy" id="1089444"/>
    <lineage>
        <taxon>Bacteria</taxon>
        <taxon>Pseudomonadati</taxon>
        <taxon>Pseudomonadota</taxon>
        <taxon>Gammaproteobacteria</taxon>
        <taxon>Enterobacterales</taxon>
        <taxon>Pectobacteriaceae</taxon>
        <taxon>Dickeya</taxon>
    </lineage>
</organism>
<dbReference type="Pfam" id="PF00702">
    <property type="entry name" value="Hydrolase"/>
    <property type="match status" value="1"/>
</dbReference>
<evidence type="ECO:0000256" key="9">
    <source>
        <dbReference type="ARBA" id="ARBA00022840"/>
    </source>
</evidence>
<evidence type="ECO:0000256" key="4">
    <source>
        <dbReference type="ARBA" id="ARBA00022538"/>
    </source>
</evidence>
<evidence type="ECO:0000256" key="10">
    <source>
        <dbReference type="ARBA" id="ARBA00022842"/>
    </source>
</evidence>
<dbReference type="RefSeq" id="WP_057084485.1">
    <property type="nucleotide sequence ID" value="NZ_CP104920.1"/>
</dbReference>
<keyword evidence="9 16" id="KW-0067">ATP-binding</keyword>
<proteinExistence type="inferred from homology"/>
<dbReference type="InterPro" id="IPR001757">
    <property type="entry name" value="P_typ_ATPase"/>
</dbReference>
<dbReference type="SFLD" id="SFLDG00002">
    <property type="entry name" value="C1.7:_P-type_atpase_like"/>
    <property type="match status" value="1"/>
</dbReference>
<keyword evidence="19" id="KW-1185">Reference proteome</keyword>
<dbReference type="Gene3D" id="2.70.150.10">
    <property type="entry name" value="Calcium-transporting ATPase, cytoplasmic transduction domain A"/>
    <property type="match status" value="1"/>
</dbReference>
<comment type="caution">
    <text evidence="18">The sequence shown here is derived from an EMBL/GenBank/DDBJ whole genome shotgun (WGS) entry which is preliminary data.</text>
</comment>
<dbReference type="PANTHER" id="PTHR43743:SF1">
    <property type="entry name" value="POTASSIUM-TRANSPORTING ATPASE ATP-BINDING SUBUNIT"/>
    <property type="match status" value="1"/>
</dbReference>
<dbReference type="InterPro" id="IPR059000">
    <property type="entry name" value="ATPase_P-type_domA"/>
</dbReference>
<keyword evidence="5 16" id="KW-0597">Phosphoprotein</keyword>
<dbReference type="EMBL" id="JAWLLM010000002">
    <property type="protein sequence ID" value="MDV7041347.1"/>
    <property type="molecule type" value="Genomic_DNA"/>
</dbReference>
<dbReference type="InterPro" id="IPR023298">
    <property type="entry name" value="ATPase_P-typ_TM_dom_sf"/>
</dbReference>
<dbReference type="NCBIfam" id="TIGR01497">
    <property type="entry name" value="kdpB"/>
    <property type="match status" value="1"/>
</dbReference>
<feature type="transmembrane region" description="Helical" evidence="16">
    <location>
        <begin position="620"/>
        <end position="642"/>
    </location>
</feature>
<name>A0ABU4ECM0_9GAMM</name>
<comment type="function">
    <text evidence="16">Part of the high-affinity ATP-driven potassium transport (or Kdp) system, which catalyzes the hydrolysis of ATP coupled with the electrogenic transport of potassium into the cytoplasm. This subunit is responsible for energy coupling to the transport system and for the release of the potassium ions to the cytoplasm.</text>
</comment>
<feature type="transmembrane region" description="Helical" evidence="16">
    <location>
        <begin position="662"/>
        <end position="687"/>
    </location>
</feature>